<reference evidence="2 3" key="1">
    <citation type="submission" date="2019-06" db="EMBL/GenBank/DDBJ databases">
        <title>Sequencing the genomes of 1000 actinobacteria strains.</title>
        <authorList>
            <person name="Klenk H.-P."/>
        </authorList>
    </citation>
    <scope>NUCLEOTIDE SEQUENCE [LARGE SCALE GENOMIC DNA]</scope>
    <source>
        <strain evidence="2 3">DSM 44826</strain>
    </source>
</reference>
<feature type="region of interest" description="Disordered" evidence="1">
    <location>
        <begin position="65"/>
        <end position="89"/>
    </location>
</feature>
<dbReference type="Proteomes" id="UP000317940">
    <property type="component" value="Unassembled WGS sequence"/>
</dbReference>
<feature type="compositionally biased region" description="Low complexity" evidence="1">
    <location>
        <begin position="74"/>
        <end position="89"/>
    </location>
</feature>
<dbReference type="GO" id="GO:0005506">
    <property type="term" value="F:iron ion binding"/>
    <property type="evidence" value="ECO:0007669"/>
    <property type="project" value="InterPro"/>
</dbReference>
<name>A0A561UC61_9ACTN</name>
<dbReference type="GO" id="GO:0020037">
    <property type="term" value="F:heme binding"/>
    <property type="evidence" value="ECO:0007669"/>
    <property type="project" value="InterPro"/>
</dbReference>
<dbReference type="SUPFAM" id="SSF48264">
    <property type="entry name" value="Cytochrome P450"/>
    <property type="match status" value="1"/>
</dbReference>
<sequence length="115" mass="12375">MGVPSEDWEHLFKLTSDAFGAGDALTRRFAHLDIMSYFEKLQSIKAADPGDDLVSVLATAEIDGKRLSPERSSRTPTPSTSRASPTGTWRWASASTSASAACSPGWNSGFFTRSC</sequence>
<protein>
    <submittedName>
        <fullName evidence="2">Uncharacterized protein</fullName>
    </submittedName>
</protein>
<evidence type="ECO:0000313" key="2">
    <source>
        <dbReference type="EMBL" id="TWF96951.1"/>
    </source>
</evidence>
<dbReference type="InterPro" id="IPR036396">
    <property type="entry name" value="Cyt_P450_sf"/>
</dbReference>
<evidence type="ECO:0000313" key="3">
    <source>
        <dbReference type="Proteomes" id="UP000317940"/>
    </source>
</evidence>
<dbReference type="GO" id="GO:0016705">
    <property type="term" value="F:oxidoreductase activity, acting on paired donors, with incorporation or reduction of molecular oxygen"/>
    <property type="evidence" value="ECO:0007669"/>
    <property type="project" value="InterPro"/>
</dbReference>
<dbReference type="GO" id="GO:0004497">
    <property type="term" value="F:monooxygenase activity"/>
    <property type="evidence" value="ECO:0007669"/>
    <property type="project" value="InterPro"/>
</dbReference>
<organism evidence="2 3">
    <name type="scientific">Kitasatospora viridis</name>
    <dbReference type="NCBI Taxonomy" id="281105"/>
    <lineage>
        <taxon>Bacteria</taxon>
        <taxon>Bacillati</taxon>
        <taxon>Actinomycetota</taxon>
        <taxon>Actinomycetes</taxon>
        <taxon>Kitasatosporales</taxon>
        <taxon>Streptomycetaceae</taxon>
        <taxon>Kitasatospora</taxon>
    </lineage>
</organism>
<keyword evidence="3" id="KW-1185">Reference proteome</keyword>
<proteinExistence type="predicted"/>
<dbReference type="EMBL" id="VIWT01000001">
    <property type="protein sequence ID" value="TWF96951.1"/>
    <property type="molecule type" value="Genomic_DNA"/>
</dbReference>
<dbReference type="Gene3D" id="1.10.630.10">
    <property type="entry name" value="Cytochrome P450"/>
    <property type="match status" value="1"/>
</dbReference>
<gene>
    <name evidence="2" type="ORF">FHX73_11725</name>
</gene>
<dbReference type="AlphaFoldDB" id="A0A561UC61"/>
<evidence type="ECO:0000256" key="1">
    <source>
        <dbReference type="SAM" id="MobiDB-lite"/>
    </source>
</evidence>
<comment type="caution">
    <text evidence="2">The sequence shown here is derived from an EMBL/GenBank/DDBJ whole genome shotgun (WGS) entry which is preliminary data.</text>
</comment>
<accession>A0A561UC61</accession>